<feature type="chain" id="PRO_5039049570" evidence="2">
    <location>
        <begin position="24"/>
        <end position="448"/>
    </location>
</feature>
<keyword evidence="2" id="KW-0732">Signal</keyword>
<dbReference type="GO" id="GO:0046872">
    <property type="term" value="F:metal ion binding"/>
    <property type="evidence" value="ECO:0007669"/>
    <property type="project" value="UniProtKB-KW"/>
</dbReference>
<proteinExistence type="predicted"/>
<dbReference type="Proteomes" id="UP000321424">
    <property type="component" value="Unassembled WGS sequence"/>
</dbReference>
<evidence type="ECO:0000313" key="3">
    <source>
        <dbReference type="EMBL" id="GEM39268.1"/>
    </source>
</evidence>
<keyword evidence="4" id="KW-1185">Reference proteome</keyword>
<comment type="caution">
    <text evidence="3">The sequence shown here is derived from an EMBL/GenBank/DDBJ whole genome shotgun (WGS) entry which is preliminary data.</text>
</comment>
<name>A0A511MGR7_9NOCA</name>
<dbReference type="GO" id="GO:0052689">
    <property type="term" value="F:carboxylic ester hydrolase activity"/>
    <property type="evidence" value="ECO:0007669"/>
    <property type="project" value="UniProtKB-KW"/>
</dbReference>
<sequence>MPLFRRLSATATAVVALAGSLVAVGVHTREAVNAEHPVVRSMACVAPLVVGAQRQDAACLADLTTAGTVASGHTVAADWAGLHPPGARNPTGVPGMQIDGYFPDNSATNTNHGWNHDSQFVIRLPERWNGGLVVAGTPGNRRQYANDFIISDWVLAQGYAYAAIDKGNTGPEFYRDGDAPGDAMVEWHNRVTQLTVAAQAVVAQRYARPATRTLLAGISNGGYLVRWQLENRPWLYDGGVDWEGPTWQANGPNPLSYLPPVSRAYQDYRANPAAIDGIVAAGFPAESEPLWEYHDRSYWGPIQRGYRQEIDPGYTGAEADYVFADRPAAARDSMGRVSLTGRIQRPLITIHGTLDALLPIGKESDLYAEQISGQGRAALHRYYRIEGGNHADGLYEQHPDLVRPMLPCFRSAFTALETWAGTGQLPPPNATIPRPVSGDPAETCELSG</sequence>
<protein>
    <submittedName>
        <fullName evidence="3">Uncharacterized protein</fullName>
    </submittedName>
</protein>
<evidence type="ECO:0000313" key="4">
    <source>
        <dbReference type="Proteomes" id="UP000321424"/>
    </source>
</evidence>
<evidence type="ECO:0000256" key="1">
    <source>
        <dbReference type="SAM" id="MobiDB-lite"/>
    </source>
</evidence>
<feature type="region of interest" description="Disordered" evidence="1">
    <location>
        <begin position="423"/>
        <end position="448"/>
    </location>
</feature>
<feature type="signal peptide" evidence="2">
    <location>
        <begin position="1"/>
        <end position="23"/>
    </location>
</feature>
<dbReference type="EMBL" id="BJXA01000023">
    <property type="protein sequence ID" value="GEM39268.1"/>
    <property type="molecule type" value="Genomic_DNA"/>
</dbReference>
<dbReference type="RefSeq" id="WP_147132709.1">
    <property type="nucleotide sequence ID" value="NZ_BJXA01000023.1"/>
</dbReference>
<dbReference type="Gene3D" id="3.40.50.1820">
    <property type="entry name" value="alpha/beta hydrolase"/>
    <property type="match status" value="1"/>
</dbReference>
<dbReference type="AlphaFoldDB" id="A0A511MGR7"/>
<dbReference type="InterPro" id="IPR029058">
    <property type="entry name" value="AB_hydrolase_fold"/>
</dbReference>
<accession>A0A511MGR7</accession>
<evidence type="ECO:0000256" key="2">
    <source>
        <dbReference type="SAM" id="SignalP"/>
    </source>
</evidence>
<dbReference type="SUPFAM" id="SSF53474">
    <property type="entry name" value="alpha/beta-Hydrolases"/>
    <property type="match status" value="1"/>
</dbReference>
<organism evidence="3 4">
    <name type="scientific">Nocardia ninae NBRC 108245</name>
    <dbReference type="NCBI Taxonomy" id="1210091"/>
    <lineage>
        <taxon>Bacteria</taxon>
        <taxon>Bacillati</taxon>
        <taxon>Actinomycetota</taxon>
        <taxon>Actinomycetes</taxon>
        <taxon>Mycobacteriales</taxon>
        <taxon>Nocardiaceae</taxon>
        <taxon>Nocardia</taxon>
    </lineage>
</organism>
<gene>
    <name evidence="3" type="ORF">NN4_37870</name>
</gene>
<dbReference type="OrthoDB" id="189734at2"/>
<reference evidence="3 4" key="1">
    <citation type="submission" date="2019-07" db="EMBL/GenBank/DDBJ databases">
        <title>Whole genome shotgun sequence of Nocardia ninae NBRC 108245.</title>
        <authorList>
            <person name="Hosoyama A."/>
            <person name="Uohara A."/>
            <person name="Ohji S."/>
            <person name="Ichikawa N."/>
        </authorList>
    </citation>
    <scope>NUCLEOTIDE SEQUENCE [LARGE SCALE GENOMIC DNA]</scope>
    <source>
        <strain evidence="3 4">NBRC 108245</strain>
    </source>
</reference>